<dbReference type="PANTHER" id="PTHR21712">
    <property type="entry name" value="PRE-RRNA-PROCESSING PROTEIN FHL1"/>
    <property type="match status" value="1"/>
</dbReference>
<dbReference type="InterPro" id="IPR036390">
    <property type="entry name" value="WH_DNA-bd_sf"/>
</dbReference>
<dbReference type="PROSITE" id="PS50039">
    <property type="entry name" value="FORK_HEAD_3"/>
    <property type="match status" value="1"/>
</dbReference>
<feature type="region of interest" description="Disordered" evidence="4">
    <location>
        <begin position="462"/>
        <end position="658"/>
    </location>
</feature>
<feature type="compositionally biased region" description="Basic residues" evidence="4">
    <location>
        <begin position="602"/>
        <end position="611"/>
    </location>
</feature>
<sequence length="1191" mass="129345">MTSPHAASDEAVATMVTTAFDDRPTNFELTAGDNAAPGANDILVATAREDANPEYAERVTSIEQLQISADNDNVGPNVESAAAESQPVQIKSDLIMEPAIPRTPENNDDDTEYPRVPLGDYEQLRALSHMLQYQAPPGLAEALNASAMATLSGNDISMDNTNDSNGPYAEMPQPTRHNDETRISAYALLEFEDGQFYMNTYSVILGRDRQAARNAMRRDAEEAKANMDEHSIGGEPKTPVRIKREESKYTKSVISESGGILRDGDDSDSDERSRRRMHRKASKKSKSTGSSSNRVSRRQSLVQPSGKIEYQAQPQARRHAPETAGAVPVDPASLRPSPHDCPLVGIHPPATTPASGYKAISRRHVKIAYNSKKSLFEAEIIGRNGAFVDEIFYYHEDVIPLKSGSYLQIGGVVVRFVLPDVALGETGAEIPAEHGESGIQDRYVEGGKEMSFDFDDATREGALLGDSSDEVSDDADRPKLGIEGEDDEEGDGDELGEQQEGSDIEEDNSELSEVPDEAEYGNDDQDEQSKETPESMPMPQKKRGPGRPPKNGIMSKREQQLAKKEAQQRAAQKTVSQPDTSGKNKVGRPRKNPVEESPVKTEKRKYTKRKPKDPDALVSKQEGSWEDDRPSKEKKEKKSTKPPRSPSPTFNEADLTPEQLAKPQANYVTLIHEALSNSPTGQMSLPQIYRAIQRRYPFFVLKCNTNGWQSSVRHNLSQHHAFRKVERDGKGWMWAIVDGVSIEKEKKRRPTPPHQLPPHLQQPIYRAGPHPHMMHGPPGMMPPPGYAMNHMPPHLRPGQPPQYAGQPMNGYPLPPGQHSMNGGAPPPGFPSALPTAQPMGATSNTYSSPYAPKPPANPTQQAPPNTSHNPSQAPPQSVPYQTPQQPRPIEQGPPQPDNAMWRAIDSFRTNLVATMKPKNNKAEALVASSINRVMGVTSQSTATVVESDLKLEDQIMAALKSMLKRFPEFNNGTFQQPPAQLGTNTMQQSTQQTEAAPRQALAQLTPAPTGNAAHATSDISAAKKAPTPGPAVQRPTFIGQSHNRPNGPSVPRPPMMTPGMTRANSSSSANPSFRATTSASPAPPPAANTTSASGDLTPHQVQNAPGTESNEGHQKLLYQSAVNNDSPAAAAQPQPTAVAQQSSEITTQQPGSSNPTTNTNENGKRPLDEEDMAGGNEFKRLNASGPPALKT</sequence>
<feature type="compositionally biased region" description="Basic and acidic residues" evidence="4">
    <location>
        <begin position="215"/>
        <end position="232"/>
    </location>
</feature>
<name>A0A177ABV1_9PEZI</name>
<dbReference type="GO" id="GO:0060962">
    <property type="term" value="P:regulation of ribosomal protein gene transcription by RNA polymerase II"/>
    <property type="evidence" value="ECO:0007669"/>
    <property type="project" value="InterPro"/>
</dbReference>
<dbReference type="Gene3D" id="1.10.10.10">
    <property type="entry name" value="Winged helix-like DNA-binding domain superfamily/Winged helix DNA-binding domain"/>
    <property type="match status" value="1"/>
</dbReference>
<dbReference type="InterPro" id="IPR036388">
    <property type="entry name" value="WH-like_DNA-bd_sf"/>
</dbReference>
<dbReference type="InterPro" id="IPR000253">
    <property type="entry name" value="FHA_dom"/>
</dbReference>
<feature type="region of interest" description="Disordered" evidence="4">
    <location>
        <begin position="744"/>
        <end position="900"/>
    </location>
</feature>
<dbReference type="Proteomes" id="UP000077154">
    <property type="component" value="Unassembled WGS sequence"/>
</dbReference>
<dbReference type="SUPFAM" id="SSF46785">
    <property type="entry name" value="Winged helix' DNA-binding domain"/>
    <property type="match status" value="1"/>
</dbReference>
<dbReference type="RefSeq" id="XP_024324186.1">
    <property type="nucleotide sequence ID" value="XM_024469778.1"/>
</dbReference>
<evidence type="ECO:0000256" key="3">
    <source>
        <dbReference type="PROSITE-ProRule" id="PRU00089"/>
    </source>
</evidence>
<feature type="compositionally biased region" description="Polar residues" evidence="4">
    <location>
        <begin position="1144"/>
        <end position="1161"/>
    </location>
</feature>
<dbReference type="PRINTS" id="PR00053">
    <property type="entry name" value="FORKHEAD"/>
</dbReference>
<comment type="subcellular location">
    <subcellularLocation>
        <location evidence="3">Nucleus</location>
    </subcellularLocation>
</comment>
<accession>A0A177ABV1</accession>
<feature type="compositionally biased region" description="Low complexity" evidence="4">
    <location>
        <begin position="757"/>
        <end position="778"/>
    </location>
</feature>
<feature type="compositionally biased region" description="Acidic residues" evidence="4">
    <location>
        <begin position="483"/>
        <end position="526"/>
    </location>
</feature>
<feature type="domain" description="Fork-head" evidence="6">
    <location>
        <begin position="662"/>
        <end position="736"/>
    </location>
</feature>
<dbReference type="InterPro" id="IPR045178">
    <property type="entry name" value="Fhl1/FHA1"/>
</dbReference>
<keyword evidence="2 3" id="KW-0539">Nucleus</keyword>
<feature type="region of interest" description="Disordered" evidence="4">
    <location>
        <begin position="215"/>
        <end position="355"/>
    </location>
</feature>
<feature type="compositionally biased region" description="Basic and acidic residues" evidence="4">
    <location>
        <begin position="592"/>
        <end position="601"/>
    </location>
</feature>
<feature type="compositionally biased region" description="Polar residues" evidence="4">
    <location>
        <begin position="1063"/>
        <end position="1074"/>
    </location>
</feature>
<dbReference type="GeneID" id="36289236"/>
<protein>
    <recommendedName>
        <fullName evidence="8">Fork-head domain-containing protein</fullName>
    </recommendedName>
</protein>
<dbReference type="InterPro" id="IPR001766">
    <property type="entry name" value="Fork_head_dom"/>
</dbReference>
<evidence type="ECO:0000313" key="7">
    <source>
        <dbReference type="EMBL" id="OAF58902.1"/>
    </source>
</evidence>
<dbReference type="Pfam" id="PF00250">
    <property type="entry name" value="Forkhead"/>
    <property type="match status" value="1"/>
</dbReference>
<dbReference type="PROSITE" id="PS00658">
    <property type="entry name" value="FORK_HEAD_2"/>
    <property type="match status" value="1"/>
</dbReference>
<feature type="compositionally biased region" description="Basic and acidic residues" evidence="4">
    <location>
        <begin position="626"/>
        <end position="636"/>
    </location>
</feature>
<dbReference type="PANTHER" id="PTHR21712:SF29">
    <property type="entry name" value="PRE-RRNA-PROCESSING PROTEIN FHL1"/>
    <property type="match status" value="1"/>
</dbReference>
<evidence type="ECO:0008006" key="8">
    <source>
        <dbReference type="Google" id="ProtNLM"/>
    </source>
</evidence>
<evidence type="ECO:0000256" key="2">
    <source>
        <dbReference type="ARBA" id="ARBA00023242"/>
    </source>
</evidence>
<organism evidence="7">
    <name type="scientific">Pseudogymnoascus destructans</name>
    <dbReference type="NCBI Taxonomy" id="655981"/>
    <lineage>
        <taxon>Eukaryota</taxon>
        <taxon>Fungi</taxon>
        <taxon>Dikarya</taxon>
        <taxon>Ascomycota</taxon>
        <taxon>Pezizomycotina</taxon>
        <taxon>Leotiomycetes</taxon>
        <taxon>Thelebolales</taxon>
        <taxon>Thelebolaceae</taxon>
        <taxon>Pseudogymnoascus</taxon>
    </lineage>
</organism>
<evidence type="ECO:0000256" key="4">
    <source>
        <dbReference type="SAM" id="MobiDB-lite"/>
    </source>
</evidence>
<gene>
    <name evidence="7" type="ORF">VC83_06174</name>
</gene>
<feature type="compositionally biased region" description="Polar residues" evidence="4">
    <location>
        <begin position="975"/>
        <end position="994"/>
    </location>
</feature>
<dbReference type="GO" id="GO:0043565">
    <property type="term" value="F:sequence-specific DNA binding"/>
    <property type="evidence" value="ECO:0007669"/>
    <property type="project" value="InterPro"/>
</dbReference>
<evidence type="ECO:0000259" key="5">
    <source>
        <dbReference type="PROSITE" id="PS50006"/>
    </source>
</evidence>
<feature type="DNA-binding region" description="Fork-head" evidence="3">
    <location>
        <begin position="662"/>
        <end position="736"/>
    </location>
</feature>
<feature type="region of interest" description="Disordered" evidence="4">
    <location>
        <begin position="975"/>
        <end position="1191"/>
    </location>
</feature>
<dbReference type="PROSITE" id="PS50006">
    <property type="entry name" value="FHA_DOMAIN"/>
    <property type="match status" value="1"/>
</dbReference>
<dbReference type="eggNOG" id="KOG2294">
    <property type="taxonomic scope" value="Eukaryota"/>
</dbReference>
<feature type="compositionally biased region" description="Basic and acidic residues" evidence="4">
    <location>
        <begin position="555"/>
        <end position="567"/>
    </location>
</feature>
<dbReference type="InterPro" id="IPR030456">
    <property type="entry name" value="TF_fork_head_CS_2"/>
</dbReference>
<dbReference type="SUPFAM" id="SSF49879">
    <property type="entry name" value="SMAD/FHA domain"/>
    <property type="match status" value="1"/>
</dbReference>
<dbReference type="OrthoDB" id="5402974at2759"/>
<dbReference type="SMART" id="SM00339">
    <property type="entry name" value="FH"/>
    <property type="match status" value="1"/>
</dbReference>
<reference evidence="7" key="1">
    <citation type="submission" date="2016-03" db="EMBL/GenBank/DDBJ databases">
        <title>Updated assembly of Pseudogymnoascus destructans, the fungus causing white-nose syndrome of bats.</title>
        <authorList>
            <person name="Palmer J.M."/>
            <person name="Drees K.P."/>
            <person name="Foster J.T."/>
            <person name="Lindner D.L."/>
        </authorList>
    </citation>
    <scope>NUCLEOTIDE SEQUENCE [LARGE SCALE GENOMIC DNA]</scope>
    <source>
        <strain evidence="7">20631-21</strain>
    </source>
</reference>
<feature type="compositionally biased region" description="Polar residues" evidence="4">
    <location>
        <begin position="574"/>
        <end position="583"/>
    </location>
</feature>
<dbReference type="InterPro" id="IPR008984">
    <property type="entry name" value="SMAD_FHA_dom_sf"/>
</dbReference>
<dbReference type="GO" id="GO:0005634">
    <property type="term" value="C:nucleus"/>
    <property type="evidence" value="ECO:0007669"/>
    <property type="project" value="UniProtKB-SubCell"/>
</dbReference>
<evidence type="ECO:0000256" key="1">
    <source>
        <dbReference type="ARBA" id="ARBA00023125"/>
    </source>
</evidence>
<feature type="compositionally biased region" description="Polar residues" evidence="4">
    <location>
        <begin position="1099"/>
        <end position="1109"/>
    </location>
</feature>
<dbReference type="AlphaFoldDB" id="A0A177ABV1"/>
<feature type="domain" description="FHA" evidence="5">
    <location>
        <begin position="358"/>
        <end position="393"/>
    </location>
</feature>
<proteinExistence type="predicted"/>
<evidence type="ECO:0000259" key="6">
    <source>
        <dbReference type="PROSITE" id="PS50039"/>
    </source>
</evidence>
<dbReference type="EMBL" id="KV441395">
    <property type="protein sequence ID" value="OAF58902.1"/>
    <property type="molecule type" value="Genomic_DNA"/>
</dbReference>
<dbReference type="GO" id="GO:0003700">
    <property type="term" value="F:DNA-binding transcription factor activity"/>
    <property type="evidence" value="ECO:0007669"/>
    <property type="project" value="InterPro"/>
</dbReference>
<keyword evidence="1 3" id="KW-0238">DNA-binding</keyword>
<feature type="compositionally biased region" description="Low complexity" evidence="4">
    <location>
        <begin position="1126"/>
        <end position="1143"/>
    </location>
</feature>
<dbReference type="VEuPathDB" id="FungiDB:GMDG_02503"/>
<dbReference type="CDD" id="cd00059">
    <property type="entry name" value="FH_FOX"/>
    <property type="match status" value="1"/>
</dbReference>
<feature type="compositionally biased region" description="Basic residues" evidence="4">
    <location>
        <begin position="274"/>
        <end position="286"/>
    </location>
</feature>